<sequence>MAGGNLESRGALLLATTLAPICYPQLFTSKHDGGCITVMPSTAYPWLRLCMLYYRVFTCIKLHLYWSE</sequence>
<evidence type="ECO:0000313" key="1">
    <source>
        <dbReference type="EMBL" id="KAG8561746.1"/>
    </source>
</evidence>
<evidence type="ECO:0000313" key="2">
    <source>
        <dbReference type="Proteomes" id="UP000824782"/>
    </source>
</evidence>
<dbReference type="Proteomes" id="UP000824782">
    <property type="component" value="Unassembled WGS sequence"/>
</dbReference>
<dbReference type="EMBL" id="WNYA01000007">
    <property type="protein sequence ID" value="KAG8561746.1"/>
    <property type="molecule type" value="Genomic_DNA"/>
</dbReference>
<protein>
    <recommendedName>
        <fullName evidence="3">Secreted protein</fullName>
    </recommendedName>
</protein>
<organism evidence="1 2">
    <name type="scientific">Engystomops pustulosus</name>
    <name type="common">Tungara frog</name>
    <name type="synonym">Physalaemus pustulosus</name>
    <dbReference type="NCBI Taxonomy" id="76066"/>
    <lineage>
        <taxon>Eukaryota</taxon>
        <taxon>Metazoa</taxon>
        <taxon>Chordata</taxon>
        <taxon>Craniata</taxon>
        <taxon>Vertebrata</taxon>
        <taxon>Euteleostomi</taxon>
        <taxon>Amphibia</taxon>
        <taxon>Batrachia</taxon>
        <taxon>Anura</taxon>
        <taxon>Neobatrachia</taxon>
        <taxon>Hyloidea</taxon>
        <taxon>Leptodactylidae</taxon>
        <taxon>Leiuperinae</taxon>
        <taxon>Engystomops</taxon>
    </lineage>
</organism>
<accession>A0AAV7AKH7</accession>
<dbReference type="AlphaFoldDB" id="A0AAV7AKH7"/>
<comment type="caution">
    <text evidence="1">The sequence shown here is derived from an EMBL/GenBank/DDBJ whole genome shotgun (WGS) entry which is preliminary data.</text>
</comment>
<name>A0AAV7AKH7_ENGPU</name>
<keyword evidence="2" id="KW-1185">Reference proteome</keyword>
<proteinExistence type="predicted"/>
<gene>
    <name evidence="1" type="ORF">GDO81_015457</name>
</gene>
<reference evidence="1" key="1">
    <citation type="thesis" date="2020" institute="ProQuest LLC" country="789 East Eisenhower Parkway, Ann Arbor, MI, USA">
        <title>Comparative Genomics and Chromosome Evolution.</title>
        <authorList>
            <person name="Mudd A.B."/>
        </authorList>
    </citation>
    <scope>NUCLEOTIDE SEQUENCE</scope>
    <source>
        <strain evidence="1">237g6f4</strain>
        <tissue evidence="1">Blood</tissue>
    </source>
</reference>
<evidence type="ECO:0008006" key="3">
    <source>
        <dbReference type="Google" id="ProtNLM"/>
    </source>
</evidence>